<name>A0ABR6IXN6_9HYPH</name>
<dbReference type="EMBL" id="JACIFX010000016">
    <property type="protein sequence ID" value="MBB4232691.1"/>
    <property type="molecule type" value="Genomic_DNA"/>
</dbReference>
<dbReference type="Proteomes" id="UP000551353">
    <property type="component" value="Unassembled WGS sequence"/>
</dbReference>
<accession>A0ABR6IXN6</accession>
<evidence type="ECO:0000313" key="2">
    <source>
        <dbReference type="Proteomes" id="UP000551353"/>
    </source>
</evidence>
<sequence length="243" mass="27473">MLDEVFLWCRDRRIYGPSLRELERLVRSQRQCYFDGLVAETSARLSKHAVVLLEASIAEADGQTGFNTMRGDAGQASLDNILCMTEKLAFMQRLDLPQDILATTGKVWVEHIVRRVAGEKAWEMRRHAPAKQIGLYAIYLSSRQAQLTDALVDLLIETIHKIGSRSKRPGRPHHLIDPPVESAFRLALLDNGRELVLPDDREDNIADPPRRFVDRGDGDVDQQLFLAVNAFDIPRDLADHLAV</sequence>
<organism evidence="1 2">
    <name type="scientific">Rhizobium mongolense</name>
    <dbReference type="NCBI Taxonomy" id="57676"/>
    <lineage>
        <taxon>Bacteria</taxon>
        <taxon>Pseudomonadati</taxon>
        <taxon>Pseudomonadota</taxon>
        <taxon>Alphaproteobacteria</taxon>
        <taxon>Hyphomicrobiales</taxon>
        <taxon>Rhizobiaceae</taxon>
        <taxon>Rhizobium/Agrobacterium group</taxon>
        <taxon>Rhizobium</taxon>
    </lineage>
</organism>
<evidence type="ECO:0000313" key="1">
    <source>
        <dbReference type="EMBL" id="MBB4232691.1"/>
    </source>
</evidence>
<reference evidence="1 2" key="1">
    <citation type="submission" date="2020-08" db="EMBL/GenBank/DDBJ databases">
        <title>Genomic Encyclopedia of Type Strains, Phase IV (KMG-V): Genome sequencing to study the core and pangenomes of soil and plant-associated prokaryotes.</title>
        <authorList>
            <person name="Whitman W."/>
        </authorList>
    </citation>
    <scope>NUCLEOTIDE SEQUENCE [LARGE SCALE GENOMIC DNA]</scope>
    <source>
        <strain evidence="1 2">SEMIA 4087</strain>
    </source>
</reference>
<gene>
    <name evidence="1" type="ORF">GGD56_006589</name>
</gene>
<protein>
    <submittedName>
        <fullName evidence="1">Uncharacterized protein</fullName>
    </submittedName>
</protein>
<comment type="caution">
    <text evidence="1">The sequence shown here is derived from an EMBL/GenBank/DDBJ whole genome shotgun (WGS) entry which is preliminary data.</text>
</comment>
<keyword evidence="2" id="KW-1185">Reference proteome</keyword>
<proteinExistence type="predicted"/>